<dbReference type="AlphaFoldDB" id="A0AAN2BL48"/>
<dbReference type="RefSeq" id="WP_236983163.1">
    <property type="nucleotide sequence ID" value="NZ_AP023086.1"/>
</dbReference>
<organism evidence="1 2">
    <name type="scientific">Marinagarivorans cellulosilyticus</name>
    <dbReference type="NCBI Taxonomy" id="2721545"/>
    <lineage>
        <taxon>Bacteria</taxon>
        <taxon>Pseudomonadati</taxon>
        <taxon>Pseudomonadota</taxon>
        <taxon>Gammaproteobacteria</taxon>
        <taxon>Cellvibrionales</taxon>
        <taxon>Cellvibrionaceae</taxon>
        <taxon>Marinagarivorans</taxon>
    </lineage>
</organism>
<accession>A0AAN2BL48</accession>
<protein>
    <submittedName>
        <fullName evidence="1">Uncharacterized protein</fullName>
    </submittedName>
</protein>
<keyword evidence="2" id="KW-1185">Reference proteome</keyword>
<sequence>MRQELLAKPESERSDLDLRVLDDFSFPMSLSSFNDHDWDGLSLRKDYRSFNPPSPLREPFHSLFSYMPKEALRLLKSLCNHAMTSWRQLHQFSHNSEGNPLPLKIAFPWGEQIFWGTDREYLWFRSMWAPDAIGCGFMALEEWCFSELERGRNVDELMKEILEGNECIAALGIASMITIHTEVVSEVTLSLVSSQRLLAADFNRMRQDLSSSANLMGFMNRADMPHVDAIRAANNRMVRKKELRWMVPRFVFSGESISQRISEVILNFKHNLPYQYEEHRKISGATEHLTAQANKYAELVDEKNYQTYRAEENSDDIAIVHVSPSASTPENVAKAKEASTYLRQSNLWNWASECLKDKVLREGFTVDGAIKFAKEIDSHTLFENSDDFIGDEDQRLEIGTRRGAVASAAAIALTFRDGVGDSDLDWGRSILSRAISLKEKRGPMWAEQSLIPWHHLIFVVKAIGSEIRYGTATESATIDLICLVTYPLEIVSLSVIEEAVKLWSDDPKLVWVILWLAFSLCHIPRRQKYDEPLDDSTDDFALTIHKAIEFYTQSEQWPPLPLPPPAWVRVSKEKENRFHFHEDYEWNDIEDTSVNWGEPDVFWNSKKASEIISKIPFEEVLNSEAKGLLIDFFASVLVWTNEKNSPPWVKRGRRNQSPTRIIEWTHALGSRLGHVAGLIPFDEFQPILFDPVMRLEDENCWALLSPFTSTYICGYVYDATVIPEDAKQILDLCLNRFLEAPVFKRDSYRGGKFSGFDQPRLVETLMFVSIERAELAARFVNGDWSDIGFIIPLVDKFVRAGGWAASVMDPYLTLCERSKEYYPAEVFANQIISIIHGGSDNLKGWHGTFIPARIAELVQFFAHRDTPLNLALAKKFLRILDILVDMGDRRSAALQLGESFREVRLPS</sequence>
<reference evidence="1 2" key="1">
    <citation type="journal article" date="2022" name="IScience">
        <title>An ultrasensitive nanofiber-based assay for enzymatic hydrolysis and deep-sea microbial degradation of cellulose.</title>
        <authorList>
            <person name="Tsudome M."/>
            <person name="Tachioka M."/>
            <person name="Miyazaki M."/>
            <person name="Uchimura K."/>
            <person name="Tsuda M."/>
            <person name="Takaki Y."/>
            <person name="Deguchi S."/>
        </authorList>
    </citation>
    <scope>NUCLEOTIDE SEQUENCE [LARGE SCALE GENOMIC DNA]</scope>
    <source>
        <strain evidence="1 2">GE09</strain>
    </source>
</reference>
<dbReference type="Proteomes" id="UP001320119">
    <property type="component" value="Chromosome"/>
</dbReference>
<name>A0AAN2BL48_9GAMM</name>
<dbReference type="EMBL" id="AP023086">
    <property type="protein sequence ID" value="BCD98657.1"/>
    <property type="molecule type" value="Genomic_DNA"/>
</dbReference>
<dbReference type="KEGG" id="marq:MARGE09_P2858"/>
<gene>
    <name evidence="1" type="ORF">MARGE09_P2858</name>
</gene>
<evidence type="ECO:0000313" key="2">
    <source>
        <dbReference type="Proteomes" id="UP001320119"/>
    </source>
</evidence>
<evidence type="ECO:0000313" key="1">
    <source>
        <dbReference type="EMBL" id="BCD98657.1"/>
    </source>
</evidence>
<proteinExistence type="predicted"/>